<dbReference type="Proteomes" id="UP000035100">
    <property type="component" value="Unassembled WGS sequence"/>
</dbReference>
<dbReference type="STRING" id="1123501.Wenmar_03408"/>
<dbReference type="PROSITE" id="PS50895">
    <property type="entry name" value="SURF1"/>
    <property type="match status" value="1"/>
</dbReference>
<name>A0A0D0QAC7_9RHOB</name>
<dbReference type="EMBL" id="AONG01000018">
    <property type="protein sequence ID" value="KIQ67953.1"/>
    <property type="molecule type" value="Genomic_DNA"/>
</dbReference>
<evidence type="ECO:0000313" key="2">
    <source>
        <dbReference type="EMBL" id="KIQ67953.1"/>
    </source>
</evidence>
<keyword evidence="3" id="KW-1185">Reference proteome</keyword>
<accession>A0A0D0QAC7</accession>
<evidence type="ECO:0000256" key="1">
    <source>
        <dbReference type="RuleBase" id="RU363076"/>
    </source>
</evidence>
<dbReference type="PROSITE" id="PS51257">
    <property type="entry name" value="PROKAR_LIPOPROTEIN"/>
    <property type="match status" value="1"/>
</dbReference>
<keyword evidence="1" id="KW-0812">Transmembrane</keyword>
<dbReference type="InterPro" id="IPR002994">
    <property type="entry name" value="Surf1/Shy1"/>
</dbReference>
<comment type="caution">
    <text evidence="2">The sequence shown here is derived from an EMBL/GenBank/DDBJ whole genome shotgun (WGS) entry which is preliminary data.</text>
</comment>
<dbReference type="CDD" id="cd06662">
    <property type="entry name" value="SURF1"/>
    <property type="match status" value="1"/>
</dbReference>
<comment type="subcellular location">
    <subcellularLocation>
        <location evidence="1">Cell membrane</location>
        <topology evidence="1">Multi-pass membrane protein</topology>
    </subcellularLocation>
</comment>
<keyword evidence="1" id="KW-1133">Transmembrane helix</keyword>
<dbReference type="GO" id="GO:0005886">
    <property type="term" value="C:plasma membrane"/>
    <property type="evidence" value="ECO:0007669"/>
    <property type="project" value="UniProtKB-SubCell"/>
</dbReference>
<feature type="transmembrane region" description="Helical" evidence="1">
    <location>
        <begin position="186"/>
        <end position="205"/>
    </location>
</feature>
<organism evidence="2 3">
    <name type="scientific">Wenxinia marina DSM 24838</name>
    <dbReference type="NCBI Taxonomy" id="1123501"/>
    <lineage>
        <taxon>Bacteria</taxon>
        <taxon>Pseudomonadati</taxon>
        <taxon>Pseudomonadota</taxon>
        <taxon>Alphaproteobacteria</taxon>
        <taxon>Rhodobacterales</taxon>
        <taxon>Roseobacteraceae</taxon>
        <taxon>Wenxinia</taxon>
    </lineage>
</organism>
<dbReference type="RefSeq" id="WP_018302168.1">
    <property type="nucleotide sequence ID" value="NZ_KB902282.1"/>
</dbReference>
<comment type="similarity">
    <text evidence="1">Belongs to the SURF1 family.</text>
</comment>
<dbReference type="AlphaFoldDB" id="A0A0D0QAC7"/>
<evidence type="ECO:0000313" key="3">
    <source>
        <dbReference type="Proteomes" id="UP000035100"/>
    </source>
</evidence>
<keyword evidence="1" id="KW-0472">Membrane</keyword>
<keyword evidence="1" id="KW-1003">Cell membrane</keyword>
<comment type="caution">
    <text evidence="1">Lacks conserved residue(s) required for the propagation of feature annotation.</text>
</comment>
<dbReference type="OrthoDB" id="6079986at2"/>
<dbReference type="eggNOG" id="COG3346">
    <property type="taxonomic scope" value="Bacteria"/>
</dbReference>
<gene>
    <name evidence="2" type="ORF">Wenmar_03408</name>
</gene>
<sequence>MRRLIFPLALGLAGCAVLVALGLWQLRRLDWKEAELARIEAAIAAVPVALPEGEGDEYLAVEATGRLVPPLVRIVHSGSEELIVAAFETDGRRVMVDLGLSPYGAPPDLPEGEVRIDGNLERPAGTEVPEVDAVNARTGRTLTGLAQALDAEPVLLVARNIDPALPGTAPLPVTTEGIPNNHLGYAIQWFGLALVWAGMSVYLALRSARKDS</sequence>
<reference evidence="2 3" key="1">
    <citation type="submission" date="2013-01" db="EMBL/GenBank/DDBJ databases">
        <authorList>
            <person name="Fiebig A."/>
            <person name="Goeker M."/>
            <person name="Klenk H.-P.P."/>
        </authorList>
    </citation>
    <scope>NUCLEOTIDE SEQUENCE [LARGE SCALE GENOMIC DNA]</scope>
    <source>
        <strain evidence="2 3">DSM 24838</strain>
    </source>
</reference>
<dbReference type="Pfam" id="PF02104">
    <property type="entry name" value="SURF1"/>
    <property type="match status" value="1"/>
</dbReference>
<proteinExistence type="inferred from homology"/>
<protein>
    <recommendedName>
        <fullName evidence="1">SURF1-like protein</fullName>
    </recommendedName>
</protein>